<comment type="caution">
    <text evidence="1">The sequence shown here is derived from an EMBL/GenBank/DDBJ whole genome shotgun (WGS) entry which is preliminary data.</text>
</comment>
<dbReference type="EMBL" id="SDAM02000057">
    <property type="protein sequence ID" value="KAH6833602.1"/>
    <property type="molecule type" value="Genomic_DNA"/>
</dbReference>
<protein>
    <submittedName>
        <fullName evidence="1">Uncharacterized protein</fullName>
    </submittedName>
</protein>
<organism evidence="1 2">
    <name type="scientific">Perilla frutescens var. hirtella</name>
    <name type="common">Perilla citriodora</name>
    <name type="synonym">Perilla setoyensis</name>
    <dbReference type="NCBI Taxonomy" id="608512"/>
    <lineage>
        <taxon>Eukaryota</taxon>
        <taxon>Viridiplantae</taxon>
        <taxon>Streptophyta</taxon>
        <taxon>Embryophyta</taxon>
        <taxon>Tracheophyta</taxon>
        <taxon>Spermatophyta</taxon>
        <taxon>Magnoliopsida</taxon>
        <taxon>eudicotyledons</taxon>
        <taxon>Gunneridae</taxon>
        <taxon>Pentapetalae</taxon>
        <taxon>asterids</taxon>
        <taxon>lamiids</taxon>
        <taxon>Lamiales</taxon>
        <taxon>Lamiaceae</taxon>
        <taxon>Nepetoideae</taxon>
        <taxon>Elsholtzieae</taxon>
        <taxon>Perilla</taxon>
    </lineage>
</organism>
<sequence length="239" mass="27849">MVMVWTQVDEAVFVSLLRLRVGFADFSHMQGTTETLRLLAKMMSRAHDRHFGTVDLVVKLKEMKEMFCNFTDFISLSGINYCEETNRVLATEVYFTHFIEPEKECLMHKGFRLNGMVEFRAVREIVHVGGVIKFNFEALCKNQRIVEIYWVKDDETFFVALLYRNLGFVDPDDSWSESGQLCGIAEPGIKYDPNTNRVQATKENFDRYSQNVECLRWRDFRLGGMPNLSTAGDYDQCRR</sequence>
<dbReference type="Proteomes" id="UP001190926">
    <property type="component" value="Unassembled WGS sequence"/>
</dbReference>
<gene>
    <name evidence="1" type="ORF">C2S53_016553</name>
</gene>
<keyword evidence="2" id="KW-1185">Reference proteome</keyword>
<accession>A0AAD4JH04</accession>
<evidence type="ECO:0000313" key="2">
    <source>
        <dbReference type="Proteomes" id="UP001190926"/>
    </source>
</evidence>
<proteinExistence type="predicted"/>
<evidence type="ECO:0000313" key="1">
    <source>
        <dbReference type="EMBL" id="KAH6833602.1"/>
    </source>
</evidence>
<reference evidence="1 2" key="1">
    <citation type="journal article" date="2021" name="Nat. Commun.">
        <title>Incipient diploidization of the medicinal plant Perilla within 10,000 years.</title>
        <authorList>
            <person name="Zhang Y."/>
            <person name="Shen Q."/>
            <person name="Leng L."/>
            <person name="Zhang D."/>
            <person name="Chen S."/>
            <person name="Shi Y."/>
            <person name="Ning Z."/>
            <person name="Chen S."/>
        </authorList>
    </citation>
    <scope>NUCLEOTIDE SEQUENCE [LARGE SCALE GENOMIC DNA]</scope>
    <source>
        <strain evidence="2">cv. PC099</strain>
    </source>
</reference>
<dbReference type="AlphaFoldDB" id="A0AAD4JH04"/>
<name>A0AAD4JH04_PERFH</name>